<protein>
    <submittedName>
        <fullName evidence="2">KLTH0A02838p</fullName>
    </submittedName>
</protein>
<gene>
    <name evidence="2" type="ordered locus">KLTH0A02838g</name>
</gene>
<dbReference type="EMBL" id="CU928165">
    <property type="protein sequence ID" value="CAR21139.1"/>
    <property type="molecule type" value="Genomic_DNA"/>
</dbReference>
<sequence>MHEIPKGPREPGEPAEPTEPVEPGALGEHAGHALRERDALRLRVRALEEQLGSQSATEPQAPSPAGHAQELLHLLARDASASAPASLPASHRFHALPLLDPGSRLSCLQEFLPLLQVRSLGPPATVVSFGTQLQLTLEWATQSARVTSLRVLEVSPPQAKLALRPLVTHCERALNVSYLLLGCYEYSRLHAARSDLWQEIARASRRWLVQQRSESCLRVSSLPAPAAAAATAPSLAVFVHYRIDFESVPLPQSLLSVELFNGPSTVPHANHVCNALIQEYGLRHGLQEFLRAVLS</sequence>
<dbReference type="GeneID" id="8290380"/>
<accession>C5DBI2</accession>
<name>C5DBI2_LACTC</name>
<reference evidence="2 3" key="1">
    <citation type="journal article" date="2009" name="Genome Res.">
        <title>Comparative genomics of protoploid Saccharomycetaceae.</title>
        <authorList>
            <consortium name="The Genolevures Consortium"/>
            <person name="Souciet J.-L."/>
            <person name="Dujon B."/>
            <person name="Gaillardin C."/>
            <person name="Johnston M."/>
            <person name="Baret P.V."/>
            <person name="Cliften P."/>
            <person name="Sherman D.J."/>
            <person name="Weissenbach J."/>
            <person name="Westhof E."/>
            <person name="Wincker P."/>
            <person name="Jubin C."/>
            <person name="Poulain J."/>
            <person name="Barbe V."/>
            <person name="Segurens B."/>
            <person name="Artiguenave F."/>
            <person name="Anthouard V."/>
            <person name="Vacherie B."/>
            <person name="Val M.-E."/>
            <person name="Fulton R.S."/>
            <person name="Minx P."/>
            <person name="Wilson R."/>
            <person name="Durrens P."/>
            <person name="Jean G."/>
            <person name="Marck C."/>
            <person name="Martin T."/>
            <person name="Nikolski M."/>
            <person name="Rolland T."/>
            <person name="Seret M.-L."/>
            <person name="Casaregola S."/>
            <person name="Despons L."/>
            <person name="Fairhead C."/>
            <person name="Fischer G."/>
            <person name="Lafontaine I."/>
            <person name="Leh V."/>
            <person name="Lemaire M."/>
            <person name="de Montigny J."/>
            <person name="Neuveglise C."/>
            <person name="Thierry A."/>
            <person name="Blanc-Lenfle I."/>
            <person name="Bleykasten C."/>
            <person name="Diffels J."/>
            <person name="Fritsch E."/>
            <person name="Frangeul L."/>
            <person name="Goeffon A."/>
            <person name="Jauniaux N."/>
            <person name="Kachouri-Lafond R."/>
            <person name="Payen C."/>
            <person name="Potier S."/>
            <person name="Pribylova L."/>
            <person name="Ozanne C."/>
            <person name="Richard G.-F."/>
            <person name="Sacerdot C."/>
            <person name="Straub M.-L."/>
            <person name="Talla E."/>
        </authorList>
    </citation>
    <scope>NUCLEOTIDE SEQUENCE [LARGE SCALE GENOMIC DNA]</scope>
    <source>
        <strain evidence="3">ATCC 56472 / CBS 6340 / NRRL Y-8284</strain>
    </source>
</reference>
<keyword evidence="3" id="KW-1185">Reference proteome</keyword>
<dbReference type="OrthoDB" id="4036276at2759"/>
<evidence type="ECO:0000313" key="2">
    <source>
        <dbReference type="EMBL" id="CAR21139.1"/>
    </source>
</evidence>
<feature type="compositionally biased region" description="Basic and acidic residues" evidence="1">
    <location>
        <begin position="1"/>
        <end position="12"/>
    </location>
</feature>
<feature type="region of interest" description="Disordered" evidence="1">
    <location>
        <begin position="1"/>
        <end position="34"/>
    </location>
</feature>
<dbReference type="InParanoid" id="C5DBI2"/>
<proteinExistence type="predicted"/>
<evidence type="ECO:0000256" key="1">
    <source>
        <dbReference type="SAM" id="MobiDB-lite"/>
    </source>
</evidence>
<evidence type="ECO:0000313" key="3">
    <source>
        <dbReference type="Proteomes" id="UP000002036"/>
    </source>
</evidence>
<dbReference type="RefSeq" id="XP_002551581.1">
    <property type="nucleotide sequence ID" value="XM_002551535.1"/>
</dbReference>
<organism evidence="2 3">
    <name type="scientific">Lachancea thermotolerans (strain ATCC 56472 / CBS 6340 / NRRL Y-8284)</name>
    <name type="common">Yeast</name>
    <name type="synonym">Kluyveromyces thermotolerans</name>
    <dbReference type="NCBI Taxonomy" id="559295"/>
    <lineage>
        <taxon>Eukaryota</taxon>
        <taxon>Fungi</taxon>
        <taxon>Dikarya</taxon>
        <taxon>Ascomycota</taxon>
        <taxon>Saccharomycotina</taxon>
        <taxon>Saccharomycetes</taxon>
        <taxon>Saccharomycetales</taxon>
        <taxon>Saccharomycetaceae</taxon>
        <taxon>Lachancea</taxon>
    </lineage>
</organism>
<dbReference type="AlphaFoldDB" id="C5DBI2"/>
<dbReference type="Proteomes" id="UP000002036">
    <property type="component" value="Chromosome A"/>
</dbReference>
<dbReference type="HOGENOM" id="CLU_943562_0_0_1"/>
<dbReference type="STRING" id="559295.C5DBI2"/>
<dbReference type="KEGG" id="lth:KLTH0A02838g"/>